<dbReference type="PANTHER" id="PTHR46580:SF4">
    <property type="entry name" value="ATP_GTP-BINDING PROTEIN"/>
    <property type="match status" value="1"/>
</dbReference>
<keyword evidence="3" id="KW-0812">Transmembrane</keyword>
<dbReference type="SUPFAM" id="SSF57184">
    <property type="entry name" value="Growth factor receptor domain"/>
    <property type="match status" value="2"/>
</dbReference>
<gene>
    <name evidence="6" type="ORF">C1SCF055_LOCUS8290</name>
</gene>
<keyword evidence="3" id="KW-1133">Transmembrane helix</keyword>
<feature type="region of interest" description="Disordered" evidence="2">
    <location>
        <begin position="1599"/>
        <end position="1645"/>
    </location>
</feature>
<organism evidence="6">
    <name type="scientific">Cladocopium goreaui</name>
    <dbReference type="NCBI Taxonomy" id="2562237"/>
    <lineage>
        <taxon>Eukaryota</taxon>
        <taxon>Sar</taxon>
        <taxon>Alveolata</taxon>
        <taxon>Dinophyceae</taxon>
        <taxon>Suessiales</taxon>
        <taxon>Symbiodiniaceae</taxon>
        <taxon>Cladocopium</taxon>
    </lineage>
</organism>
<accession>A0A9P1BVH2</accession>
<feature type="domain" description="EGF-like" evidence="5">
    <location>
        <begin position="1033"/>
        <end position="1044"/>
    </location>
</feature>
<evidence type="ECO:0000313" key="6">
    <source>
        <dbReference type="EMBL" id="CAI3980417.1"/>
    </source>
</evidence>
<dbReference type="PANTHER" id="PTHR46580">
    <property type="entry name" value="SENSOR KINASE-RELATED"/>
    <property type="match status" value="1"/>
</dbReference>
<evidence type="ECO:0000259" key="5">
    <source>
        <dbReference type="PROSITE" id="PS01186"/>
    </source>
</evidence>
<dbReference type="PROSITE" id="PS01186">
    <property type="entry name" value="EGF_2"/>
    <property type="match status" value="1"/>
</dbReference>
<reference evidence="6" key="1">
    <citation type="submission" date="2022-10" db="EMBL/GenBank/DDBJ databases">
        <authorList>
            <person name="Chen Y."/>
            <person name="Dougan E. K."/>
            <person name="Chan C."/>
            <person name="Rhodes N."/>
            <person name="Thang M."/>
        </authorList>
    </citation>
    <scope>NUCLEOTIDE SEQUENCE</scope>
</reference>
<evidence type="ECO:0000259" key="4">
    <source>
        <dbReference type="PROSITE" id="PS00022"/>
    </source>
</evidence>
<protein>
    <submittedName>
        <fullName evidence="8">Copia protein</fullName>
    </submittedName>
</protein>
<feature type="non-terminal residue" evidence="6">
    <location>
        <position position="1"/>
    </location>
</feature>
<name>A0A9P1BVH2_9DINO</name>
<dbReference type="EMBL" id="CAMXCT020000557">
    <property type="protein sequence ID" value="CAL1133792.1"/>
    <property type="molecule type" value="Genomic_DNA"/>
</dbReference>
<evidence type="ECO:0000256" key="2">
    <source>
        <dbReference type="SAM" id="MobiDB-lite"/>
    </source>
</evidence>
<feature type="transmembrane region" description="Helical" evidence="3">
    <location>
        <begin position="1223"/>
        <end position="1244"/>
    </location>
</feature>
<dbReference type="Gene3D" id="2.130.10.130">
    <property type="entry name" value="Integrin alpha, N-terminal"/>
    <property type="match status" value="1"/>
</dbReference>
<dbReference type="SUPFAM" id="SSF69318">
    <property type="entry name" value="Integrin alpha N-terminal domain"/>
    <property type="match status" value="3"/>
</dbReference>
<evidence type="ECO:0000256" key="1">
    <source>
        <dbReference type="ARBA" id="ARBA00022729"/>
    </source>
</evidence>
<dbReference type="InterPro" id="IPR000742">
    <property type="entry name" value="EGF"/>
</dbReference>
<dbReference type="InterPro" id="IPR009030">
    <property type="entry name" value="Growth_fac_rcpt_cys_sf"/>
</dbReference>
<dbReference type="OrthoDB" id="448211at2759"/>
<feature type="compositionally biased region" description="Basic and acidic residues" evidence="2">
    <location>
        <begin position="1636"/>
        <end position="1645"/>
    </location>
</feature>
<keyword evidence="3" id="KW-0472">Membrane</keyword>
<evidence type="ECO:0000313" key="7">
    <source>
        <dbReference type="EMBL" id="CAL1133792.1"/>
    </source>
</evidence>
<dbReference type="CDD" id="cd00185">
    <property type="entry name" value="TNFRSF"/>
    <property type="match status" value="1"/>
</dbReference>
<dbReference type="Proteomes" id="UP001152797">
    <property type="component" value="Unassembled WGS sequence"/>
</dbReference>
<proteinExistence type="predicted"/>
<evidence type="ECO:0000313" key="8">
    <source>
        <dbReference type="EMBL" id="CAL4767729.1"/>
    </source>
</evidence>
<evidence type="ECO:0000313" key="9">
    <source>
        <dbReference type="Proteomes" id="UP001152797"/>
    </source>
</evidence>
<dbReference type="InterPro" id="IPR028994">
    <property type="entry name" value="Integrin_alpha_N"/>
</dbReference>
<dbReference type="SMART" id="SM01411">
    <property type="entry name" value="Ephrin_rec_like"/>
    <property type="match status" value="3"/>
</dbReference>
<sequence length="1645" mass="182836">HFVREVSARNPFLAFADIKTSRKDDAIVVDWDSDGDLDVILRTTTELLLFESKPGGKFVRVEPNPFKGIPGNPFSSSLIGDCMPAVVDWDRDGELDLIIGAKDGIEFYHRGFDRELHQRTGADNPFQHIRTKKGGPCSDLSVADWDGDGDLDLLVSDLHLPMRYFEQVDGRLVSVDEDRNPFHHILQNSIQRRPFMVDWNGDGRLELLLMPNILERLGHAQGFFADELCSVELYERDYSQDPEILRQSLDPLLLNRGCSNFTGSGVSLADLDGDGDLDAVFGADGAPLHVFEHTPSGWRSAGPTGIDSDSIPLDAIPLDSADPSNPSFRKNLLRPVLADWDLDGDLDLALLHDNGLRGGNRYFEHQSDGTVREINDTHLSRLNANCSMNWRVGFSFVDFDGDGAKDLVGFDRNFNVIICVRTSSGFEMVSAERDPFYWGPRQNASCFLKYGDRCPWDNDYPFGWFGIMGFPSFLDWDGDGDVDMLRINAANQVYLYEQLPNYTFFPQPLAVPNARDYVAADFDGDGDIDVMISLHKSNQRLYFERRSDGTLDQLYDTDNPFNAIGQTTHDDSYLGETNAQRAPIQWARSTLGDWNGDGDVDLVVVDESKVSLWINQRMEAFAEVSGSENPFGPLGFPMETVVGVVNTTRGQKLDLVVPHFYEVPGPAVKNGSYGYFQQQMSGELLEQHGAKNPFDGLEFADWRLAYRAVVKSLVVDFDGDGDLDIISGELAYRRNDAGHFKVVLPEDPAYPFRGIFDNKHSQWTFVDWDHDGDLDFVQAFMPLQTIELRRWALGEILEMKRNGTSQAEINAWMQKVMGAELRFYRQDGDGRTNISWTELAGTANPFHHIGGLGVDFACPAVVDLDGDGDWELVVATKDGLRYFEQMEGAFQKAASNPFADVTPHMTDGALCPVPIFVDWDGDGSIDLVLTGTDKVQYFQRRVCMPSLPFCQQGKCNEQTSTCECFPGAEGRDCTLCGDFHVRAEGLCRKCPGWDSPAGTCSRRGMCDDDADARSKRLASNASKATPATGSGNCTCSEPFYGETCEHGLCPPGQRLDRDAQVDMRSKKYPKWEACVPCQSGKVKNHSGIEECSTCPGGYIPLNGTSCVACEAGTTPSPDHNNEICMPCPIGSVAGSGNASCTPCEAGEAPSEDRSLCILCASGSVARPRSGKCRACGAGFVPNQWKSDCQPCTGQMYALPGDDFCQACAFPSMILGEDNWCTQLYTWLFLLAFFLLVFLVLAVFGRMRLHCLKRRLKKITAAKDWEELHATQATSLEYGLWKRRASRELSDRKHEVKSQSFQLGISLQFVFEQLEDVYKETAGKAEWRLDEWGPVTKSGYLVKVRNCGIQLDDPIGAWNALPICDYPKDPNFHQVAGVLAYGPWALGKHMCCPRDGQPDCSIVDALQAQSKSAKATWFLSWVWGYKFSTVYKALARWWERHRIVSGAGLEDGIYMWWCVFVNNQFRMLEAGQVEEPDDLFDVFGQQLQGIGKMLMCLDKMRGGQYTTRIWCIFEVFVACQRSIPTTVILPELEVGAIASLEELTHECRVDAEQAKASVQADADAIKDHIKQKHQSFEYVNRTVEHALWCEVIEFLESSKKGGAGRPSQLGPGSTSTGPPTSGPAESTMSESMATDMAAEHGKCNLQ</sequence>
<feature type="domain" description="EGF-like" evidence="4">
    <location>
        <begin position="962"/>
        <end position="973"/>
    </location>
</feature>
<comment type="caution">
    <text evidence="6">The sequence shown here is derived from an EMBL/GenBank/DDBJ whole genome shotgun (WGS) entry which is preliminary data.</text>
</comment>
<evidence type="ECO:0000256" key="3">
    <source>
        <dbReference type="SAM" id="Phobius"/>
    </source>
</evidence>
<feature type="compositionally biased region" description="Low complexity" evidence="2">
    <location>
        <begin position="1609"/>
        <end position="1626"/>
    </location>
</feature>
<dbReference type="EMBL" id="CAMXCT030000557">
    <property type="protein sequence ID" value="CAL4767729.1"/>
    <property type="molecule type" value="Genomic_DNA"/>
</dbReference>
<dbReference type="PROSITE" id="PS00022">
    <property type="entry name" value="EGF_1"/>
    <property type="match status" value="1"/>
</dbReference>
<dbReference type="Pfam" id="PF13517">
    <property type="entry name" value="FG-GAP_3"/>
    <property type="match status" value="4"/>
</dbReference>
<reference evidence="7" key="2">
    <citation type="submission" date="2024-04" db="EMBL/GenBank/DDBJ databases">
        <authorList>
            <person name="Chen Y."/>
            <person name="Shah S."/>
            <person name="Dougan E. K."/>
            <person name="Thang M."/>
            <person name="Chan C."/>
        </authorList>
    </citation>
    <scope>NUCLEOTIDE SEQUENCE [LARGE SCALE GENOMIC DNA]</scope>
</reference>
<keyword evidence="9" id="KW-1185">Reference proteome</keyword>
<dbReference type="EMBL" id="CAMXCT010000557">
    <property type="protein sequence ID" value="CAI3980417.1"/>
    <property type="molecule type" value="Genomic_DNA"/>
</dbReference>
<dbReference type="InterPro" id="IPR013517">
    <property type="entry name" value="FG-GAP"/>
</dbReference>
<keyword evidence="1" id="KW-0732">Signal</keyword>